<keyword evidence="2 8" id="KW-0813">Transport</keyword>
<evidence type="ECO:0000313" key="10">
    <source>
        <dbReference type="EMBL" id="PWB96011.1"/>
    </source>
</evidence>
<evidence type="ECO:0000256" key="5">
    <source>
        <dbReference type="ARBA" id="ARBA00022692"/>
    </source>
</evidence>
<dbReference type="AlphaFoldDB" id="A0A2U1SWK3"/>
<feature type="transmembrane region" description="Helical" evidence="8">
    <location>
        <begin position="107"/>
        <end position="126"/>
    </location>
</feature>
<dbReference type="PROSITE" id="PS50928">
    <property type="entry name" value="ABC_TM1"/>
    <property type="match status" value="1"/>
</dbReference>
<evidence type="ECO:0000256" key="4">
    <source>
        <dbReference type="ARBA" id="ARBA00022519"/>
    </source>
</evidence>
<reference evidence="11" key="1">
    <citation type="submission" date="2018-04" db="EMBL/GenBank/DDBJ databases">
        <authorList>
            <person name="Liu S."/>
            <person name="Wang Z."/>
            <person name="Li J."/>
        </authorList>
    </citation>
    <scope>NUCLEOTIDE SEQUENCE [LARGE SCALE GENOMIC DNA]</scope>
    <source>
        <strain evidence="11">S1194</strain>
    </source>
</reference>
<dbReference type="GO" id="GO:0005886">
    <property type="term" value="C:plasma membrane"/>
    <property type="evidence" value="ECO:0007669"/>
    <property type="project" value="UniProtKB-SubCell"/>
</dbReference>
<keyword evidence="6 8" id="KW-1133">Transmembrane helix</keyword>
<comment type="similarity">
    <text evidence="8">Belongs to the binding-protein-dependent transport system permease family.</text>
</comment>
<keyword evidence="11" id="KW-1185">Reference proteome</keyword>
<dbReference type="InterPro" id="IPR000515">
    <property type="entry name" value="MetI-like"/>
</dbReference>
<proteinExistence type="inferred from homology"/>
<dbReference type="PANTHER" id="PTHR43357:SF4">
    <property type="entry name" value="INNER MEMBRANE ABC TRANSPORTER PERMEASE PROTEIN YDCV"/>
    <property type="match status" value="1"/>
</dbReference>
<evidence type="ECO:0000256" key="3">
    <source>
        <dbReference type="ARBA" id="ARBA00022475"/>
    </source>
</evidence>
<dbReference type="Pfam" id="PF00528">
    <property type="entry name" value="BPD_transp_1"/>
    <property type="match status" value="1"/>
</dbReference>
<sequence length="275" mass="29528">MRTMTGALGLYRVPIFAVSVLAGLMLFVPFLVLVATSWTSGSLLLFPPQGFSLRWYEQVLQDPKWMDPFFLSLGVSGVATVIAVIFGTLGALAVTRLSQRSARIVRTLFIVPIALPPVAYAIGLYGMNLELGFLRGTLVTLILGEALIALPYVFVLVSAATGKLDPNLRNAAVTMGAPWTLVLRRVELPLLLPNILAGAIFAFSIVFDEVVLSVFLLPPGVVTLPMKMLSASTEAFSPALTATSTMVSLLALIVLALFAWFSQASARRTRKAASK</sequence>
<name>A0A2U1SWK3_9MICO</name>
<feature type="transmembrane region" description="Helical" evidence="8">
    <location>
        <begin position="236"/>
        <end position="261"/>
    </location>
</feature>
<feature type="domain" description="ABC transmembrane type-1" evidence="9">
    <location>
        <begin position="69"/>
        <end position="258"/>
    </location>
</feature>
<dbReference type="InterPro" id="IPR035906">
    <property type="entry name" value="MetI-like_sf"/>
</dbReference>
<keyword evidence="5 8" id="KW-0812">Transmembrane</keyword>
<feature type="transmembrane region" description="Helical" evidence="8">
    <location>
        <begin position="191"/>
        <end position="216"/>
    </location>
</feature>
<dbReference type="EMBL" id="QEEX01000002">
    <property type="protein sequence ID" value="PWB96011.1"/>
    <property type="molecule type" value="Genomic_DNA"/>
</dbReference>
<keyword evidence="3" id="KW-1003">Cell membrane</keyword>
<dbReference type="GO" id="GO:0055085">
    <property type="term" value="P:transmembrane transport"/>
    <property type="evidence" value="ECO:0007669"/>
    <property type="project" value="InterPro"/>
</dbReference>
<dbReference type="SUPFAM" id="SSF161098">
    <property type="entry name" value="MetI-like"/>
    <property type="match status" value="1"/>
</dbReference>
<evidence type="ECO:0000256" key="1">
    <source>
        <dbReference type="ARBA" id="ARBA00004429"/>
    </source>
</evidence>
<feature type="transmembrane region" description="Helical" evidence="8">
    <location>
        <begin position="138"/>
        <end position="160"/>
    </location>
</feature>
<keyword evidence="7 8" id="KW-0472">Membrane</keyword>
<gene>
    <name evidence="10" type="ORF">DF220_11470</name>
</gene>
<feature type="transmembrane region" description="Helical" evidence="8">
    <location>
        <begin position="69"/>
        <end position="95"/>
    </location>
</feature>
<dbReference type="Proteomes" id="UP000244978">
    <property type="component" value="Unassembled WGS sequence"/>
</dbReference>
<keyword evidence="4" id="KW-0997">Cell inner membrane</keyword>
<evidence type="ECO:0000313" key="11">
    <source>
        <dbReference type="Proteomes" id="UP000244978"/>
    </source>
</evidence>
<comment type="subcellular location">
    <subcellularLocation>
        <location evidence="1">Cell inner membrane</location>
        <topology evidence="1">Multi-pass membrane protein</topology>
    </subcellularLocation>
    <subcellularLocation>
        <location evidence="8">Cell membrane</location>
        <topology evidence="8">Multi-pass membrane protein</topology>
    </subcellularLocation>
</comment>
<dbReference type="Gene3D" id="1.10.3720.10">
    <property type="entry name" value="MetI-like"/>
    <property type="match status" value="1"/>
</dbReference>
<dbReference type="PANTHER" id="PTHR43357">
    <property type="entry name" value="INNER MEMBRANE ABC TRANSPORTER PERMEASE PROTEIN YDCV"/>
    <property type="match status" value="1"/>
</dbReference>
<evidence type="ECO:0000256" key="8">
    <source>
        <dbReference type="RuleBase" id="RU363032"/>
    </source>
</evidence>
<dbReference type="KEGG" id="salc:C2138_02715"/>
<evidence type="ECO:0000259" key="9">
    <source>
        <dbReference type="PROSITE" id="PS50928"/>
    </source>
</evidence>
<feature type="transmembrane region" description="Helical" evidence="8">
    <location>
        <begin position="12"/>
        <end position="38"/>
    </location>
</feature>
<evidence type="ECO:0000256" key="6">
    <source>
        <dbReference type="ARBA" id="ARBA00022989"/>
    </source>
</evidence>
<organism evidence="10 11">
    <name type="scientific">Homoserinimonas hongtaonis</name>
    <dbReference type="NCBI Taxonomy" id="2079791"/>
    <lineage>
        <taxon>Bacteria</taxon>
        <taxon>Bacillati</taxon>
        <taxon>Actinomycetota</taxon>
        <taxon>Actinomycetes</taxon>
        <taxon>Micrococcales</taxon>
        <taxon>Microbacteriaceae</taxon>
        <taxon>Homoserinimonas</taxon>
    </lineage>
</organism>
<protein>
    <submittedName>
        <fullName evidence="10">ABC transporter permease</fullName>
    </submittedName>
</protein>
<evidence type="ECO:0000256" key="2">
    <source>
        <dbReference type="ARBA" id="ARBA00022448"/>
    </source>
</evidence>
<accession>A0A2U1SWK3</accession>
<evidence type="ECO:0000256" key="7">
    <source>
        <dbReference type="ARBA" id="ARBA00023136"/>
    </source>
</evidence>
<dbReference type="CDD" id="cd06261">
    <property type="entry name" value="TM_PBP2"/>
    <property type="match status" value="1"/>
</dbReference>
<comment type="caution">
    <text evidence="10">The sequence shown here is derived from an EMBL/GenBank/DDBJ whole genome shotgun (WGS) entry which is preliminary data.</text>
</comment>